<evidence type="ECO:0000313" key="2">
    <source>
        <dbReference type="Proteomes" id="UP001159427"/>
    </source>
</evidence>
<organism evidence="1 2">
    <name type="scientific">Porites evermanni</name>
    <dbReference type="NCBI Taxonomy" id="104178"/>
    <lineage>
        <taxon>Eukaryota</taxon>
        <taxon>Metazoa</taxon>
        <taxon>Cnidaria</taxon>
        <taxon>Anthozoa</taxon>
        <taxon>Hexacorallia</taxon>
        <taxon>Scleractinia</taxon>
        <taxon>Fungiina</taxon>
        <taxon>Poritidae</taxon>
        <taxon>Porites</taxon>
    </lineage>
</organism>
<protein>
    <submittedName>
        <fullName evidence="1">Uncharacterized protein</fullName>
    </submittedName>
</protein>
<dbReference type="EMBL" id="CALNXI010000018">
    <property type="protein sequence ID" value="CAH3015031.1"/>
    <property type="molecule type" value="Genomic_DNA"/>
</dbReference>
<gene>
    <name evidence="1" type="ORF">PEVE_00011134</name>
</gene>
<reference evidence="1 2" key="1">
    <citation type="submission" date="2022-05" db="EMBL/GenBank/DDBJ databases">
        <authorList>
            <consortium name="Genoscope - CEA"/>
            <person name="William W."/>
        </authorList>
    </citation>
    <scope>NUCLEOTIDE SEQUENCE [LARGE SCALE GENOMIC DNA]</scope>
</reference>
<evidence type="ECO:0000313" key="1">
    <source>
        <dbReference type="EMBL" id="CAH3015031.1"/>
    </source>
</evidence>
<dbReference type="Proteomes" id="UP001159427">
    <property type="component" value="Unassembled WGS sequence"/>
</dbReference>
<keyword evidence="2" id="KW-1185">Reference proteome</keyword>
<proteinExistence type="predicted"/>
<feature type="non-terminal residue" evidence="1">
    <location>
        <position position="217"/>
    </location>
</feature>
<comment type="caution">
    <text evidence="1">The sequence shown here is derived from an EMBL/GenBank/DDBJ whole genome shotgun (WGS) entry which is preliminary data.</text>
</comment>
<accession>A0ABN8LHY7</accession>
<sequence length="217" mass="24365">MPPKRKNFKGRSPNVLRYIESCGNEEDIGSLLSSNLAAGARLAAENESQAHDEKTSRTYELRLMSLEQFAQQNGDDAVLFGPDKRPFLAATIQTYMQMLSETKGKRLGTLRCRGLKPPVVRGHAAAFTYWFNVFGHTGPYSQSVRVLPDGSQKVIAKGNPMNSPAVKQTIKQLVRRSSRPTRKDARQGRVAYEPKKAPPFTLHQLLKMREYCLKTVE</sequence>
<name>A0ABN8LHY7_9CNID</name>